<evidence type="ECO:0000313" key="3">
    <source>
        <dbReference type="EMBL" id="CAB4990083.1"/>
    </source>
</evidence>
<protein>
    <submittedName>
        <fullName evidence="3">Unannotated protein</fullName>
    </submittedName>
</protein>
<dbReference type="PANTHER" id="PTHR43319:SF3">
    <property type="entry name" value="BETA-LACTAMASE-RELATED DOMAIN-CONTAINING PROTEIN"/>
    <property type="match status" value="1"/>
</dbReference>
<dbReference type="EMBL" id="CAFBOS010000043">
    <property type="protein sequence ID" value="CAB4990083.1"/>
    <property type="molecule type" value="Genomic_DNA"/>
</dbReference>
<dbReference type="InterPro" id="IPR001466">
    <property type="entry name" value="Beta-lactam-related"/>
</dbReference>
<dbReference type="Pfam" id="PF00144">
    <property type="entry name" value="Beta-lactamase"/>
    <property type="match status" value="1"/>
</dbReference>
<gene>
    <name evidence="2" type="ORF">UFOPK2754_01913</name>
    <name evidence="3" type="ORF">UFOPK3967_00945</name>
</gene>
<dbReference type="AlphaFoldDB" id="A0A6J7NHM4"/>
<dbReference type="Gene3D" id="3.40.710.10">
    <property type="entry name" value="DD-peptidase/beta-lactamase superfamily"/>
    <property type="match status" value="1"/>
</dbReference>
<dbReference type="InterPro" id="IPR012338">
    <property type="entry name" value="Beta-lactam/transpept-like"/>
</dbReference>
<feature type="domain" description="Beta-lactamase-related" evidence="1">
    <location>
        <begin position="37"/>
        <end position="379"/>
    </location>
</feature>
<dbReference type="SUPFAM" id="SSF56601">
    <property type="entry name" value="beta-lactamase/transpeptidase-like"/>
    <property type="match status" value="1"/>
</dbReference>
<organism evidence="3">
    <name type="scientific">freshwater metagenome</name>
    <dbReference type="NCBI Taxonomy" id="449393"/>
    <lineage>
        <taxon>unclassified sequences</taxon>
        <taxon>metagenomes</taxon>
        <taxon>ecological metagenomes</taxon>
    </lineage>
</organism>
<dbReference type="PANTHER" id="PTHR43319">
    <property type="entry name" value="BETA-LACTAMASE-RELATED"/>
    <property type="match status" value="1"/>
</dbReference>
<name>A0A6J7NHM4_9ZZZZ</name>
<evidence type="ECO:0000259" key="1">
    <source>
        <dbReference type="Pfam" id="PF00144"/>
    </source>
</evidence>
<dbReference type="EMBL" id="CAEZYR010000071">
    <property type="protein sequence ID" value="CAB4753009.1"/>
    <property type="molecule type" value="Genomic_DNA"/>
</dbReference>
<evidence type="ECO:0000313" key="2">
    <source>
        <dbReference type="EMBL" id="CAB4753009.1"/>
    </source>
</evidence>
<reference evidence="3" key="1">
    <citation type="submission" date="2020-05" db="EMBL/GenBank/DDBJ databases">
        <authorList>
            <person name="Chiriac C."/>
            <person name="Salcher M."/>
            <person name="Ghai R."/>
            <person name="Kavagutti S V."/>
        </authorList>
    </citation>
    <scope>NUCLEOTIDE SEQUENCE</scope>
</reference>
<sequence>MTPTTEISGTYDPAFRSVFDTFVEHFVRHPKNGLPELGAAVCIEVDGRRVVDLWAGWADVARTRAWTPDTLACVCSCTKGMTAIAVHRLAERGLLDYDEPVAAYWPEFAAAGKSGVTVRHLLTHAAGLNRLREPLTAGGIFDWTTVTDALAAEEPFWEPGTAHGYHTLSFGHLNGEVVRRIDGRDIGRFFHDEIAGPLGADFFIGTPASEDHRVAELALPHKGSMLAKVAHQAVGIDPMSIERYDDPSILTPPILNSIPWRRAQIPGANGFATARGMARIYGALVNDEGVLRPETVALARTPQVHGLDRTHGAVNEFGLGFATSGTPTSYRPGSNGFGHGGAYGSLGHADPDARLSFGFVFNQLGEPQGDGRAARLLDAALDAI</sequence>
<dbReference type="InterPro" id="IPR052907">
    <property type="entry name" value="Beta-lactamase/esterase"/>
</dbReference>
<proteinExistence type="predicted"/>
<accession>A0A6J7NHM4</accession>